<dbReference type="GO" id="GO:0008537">
    <property type="term" value="C:proteasome activator complex"/>
    <property type="evidence" value="ECO:0007669"/>
    <property type="project" value="InterPro"/>
</dbReference>
<organism evidence="2">
    <name type="scientific">Trypanosoma vivax (strain Y486)</name>
    <dbReference type="NCBI Taxonomy" id="1055687"/>
    <lineage>
        <taxon>Eukaryota</taxon>
        <taxon>Discoba</taxon>
        <taxon>Euglenozoa</taxon>
        <taxon>Kinetoplastea</taxon>
        <taxon>Metakinetoplastina</taxon>
        <taxon>Trypanosomatida</taxon>
        <taxon>Trypanosomatidae</taxon>
        <taxon>Trypanosoma</taxon>
        <taxon>Duttonella</taxon>
    </lineage>
</organism>
<dbReference type="InterPro" id="IPR036252">
    <property type="entry name" value="Proteasome_activ_sf"/>
</dbReference>
<gene>
    <name evidence="2" type="ORF">TVY486_1003730</name>
</gene>
<dbReference type="VEuPathDB" id="TriTrypDB:TvY486_1003730"/>
<dbReference type="EMBL" id="HE573026">
    <property type="protein sequence ID" value="CCC51320.1"/>
    <property type="molecule type" value="Genomic_DNA"/>
</dbReference>
<protein>
    <submittedName>
        <fullName evidence="2">Putative proteasome activator protein pa26</fullName>
    </submittedName>
</protein>
<dbReference type="SUPFAM" id="SSF47216">
    <property type="entry name" value="Proteasome activator"/>
    <property type="match status" value="1"/>
</dbReference>
<keyword evidence="2" id="KW-0647">Proteasome</keyword>
<proteinExistence type="predicted"/>
<reference evidence="2" key="1">
    <citation type="journal article" date="2012" name="Proc. Natl. Acad. Sci. U.S.A.">
        <title>Antigenic diversity is generated by distinct evolutionary mechanisms in African trypanosome species.</title>
        <authorList>
            <person name="Jackson A.P."/>
            <person name="Berry A."/>
            <person name="Aslett M."/>
            <person name="Allison H.C."/>
            <person name="Burton P."/>
            <person name="Vavrova-Anderson J."/>
            <person name="Brown R."/>
            <person name="Browne H."/>
            <person name="Corton N."/>
            <person name="Hauser H."/>
            <person name="Gamble J."/>
            <person name="Gilderthorp R."/>
            <person name="Marcello L."/>
            <person name="McQuillan J."/>
            <person name="Otto T.D."/>
            <person name="Quail M.A."/>
            <person name="Sanders M.J."/>
            <person name="van Tonder A."/>
            <person name="Ginger M.L."/>
            <person name="Field M.C."/>
            <person name="Barry J.D."/>
            <person name="Hertz-Fowler C."/>
            <person name="Berriman M."/>
        </authorList>
    </citation>
    <scope>NUCLEOTIDE SEQUENCE</scope>
    <source>
        <strain evidence="2">Y486</strain>
    </source>
</reference>
<dbReference type="InterPro" id="IPR003186">
    <property type="entry name" value="PA28_C"/>
</dbReference>
<evidence type="ECO:0000259" key="1">
    <source>
        <dbReference type="Pfam" id="PF02252"/>
    </source>
</evidence>
<dbReference type="AlphaFoldDB" id="G0U619"/>
<sequence length="288" mass="32101">MQISTPSISPIFAYFHEKRKKIEGREKSGFEEWAARDGTVTSAFPNKVWFIFIDSSTRIESWTMQRKCSALVQGLRDAFPETKAWATVNNWAATTIQEVEQLSAQAASVRLAVLNSTYSKSNAEETPANIVQLLQQCQELYYRLFCDTETIATVIGVRVPEHKEEDNLGVAVQMAAFEALGKLQSALAKIDGNDNETSSIFMARNYMATRGKVEERLLGKVSDDGGKRESSRSPSALLELRQVDADAMLGVQLSTARIARLLRSLVTVYVLNAKKLIQPRSTSEHMLT</sequence>
<accession>G0U619</accession>
<evidence type="ECO:0000313" key="2">
    <source>
        <dbReference type="EMBL" id="CCC51320.1"/>
    </source>
</evidence>
<dbReference type="InterPro" id="IPR036997">
    <property type="entry name" value="PA28_C_sf"/>
</dbReference>
<feature type="domain" description="Proteasome activator PA28 C-terminal" evidence="1">
    <location>
        <begin position="126"/>
        <end position="207"/>
    </location>
</feature>
<dbReference type="Gene3D" id="1.20.120.180">
    <property type="entry name" value="Proteasome activator pa28, C-terminal domain"/>
    <property type="match status" value="1"/>
</dbReference>
<name>G0U619_TRYVY</name>
<dbReference type="Pfam" id="PF02252">
    <property type="entry name" value="PA28_C"/>
    <property type="match status" value="1"/>
</dbReference>